<accession>A0AAV5IJ39</accession>
<name>A0AAV5IJ39_9ROSI</name>
<evidence type="ECO:0008006" key="3">
    <source>
        <dbReference type="Google" id="ProtNLM"/>
    </source>
</evidence>
<keyword evidence="2" id="KW-1185">Reference proteome</keyword>
<gene>
    <name evidence="1" type="ORF">SLEP1_g10341</name>
</gene>
<dbReference type="PANTHER" id="PTHR11439:SF461">
    <property type="entry name" value="OS10G0432200 PROTEIN"/>
    <property type="match status" value="1"/>
</dbReference>
<dbReference type="EMBL" id="BPVZ01000011">
    <property type="protein sequence ID" value="GKU97164.1"/>
    <property type="molecule type" value="Genomic_DNA"/>
</dbReference>
<proteinExistence type="predicted"/>
<protein>
    <recommendedName>
        <fullName evidence="3">Mitochondrial protein</fullName>
    </recommendedName>
</protein>
<dbReference type="SUPFAM" id="SSF56672">
    <property type="entry name" value="DNA/RNA polymerases"/>
    <property type="match status" value="1"/>
</dbReference>
<organism evidence="1 2">
    <name type="scientific">Rubroshorea leprosula</name>
    <dbReference type="NCBI Taxonomy" id="152421"/>
    <lineage>
        <taxon>Eukaryota</taxon>
        <taxon>Viridiplantae</taxon>
        <taxon>Streptophyta</taxon>
        <taxon>Embryophyta</taxon>
        <taxon>Tracheophyta</taxon>
        <taxon>Spermatophyta</taxon>
        <taxon>Magnoliopsida</taxon>
        <taxon>eudicotyledons</taxon>
        <taxon>Gunneridae</taxon>
        <taxon>Pentapetalae</taxon>
        <taxon>rosids</taxon>
        <taxon>malvids</taxon>
        <taxon>Malvales</taxon>
        <taxon>Dipterocarpaceae</taxon>
        <taxon>Rubroshorea</taxon>
    </lineage>
</organism>
<evidence type="ECO:0000313" key="1">
    <source>
        <dbReference type="EMBL" id="GKU97164.1"/>
    </source>
</evidence>
<dbReference type="AlphaFoldDB" id="A0AAV5IJ39"/>
<evidence type="ECO:0000313" key="2">
    <source>
        <dbReference type="Proteomes" id="UP001054252"/>
    </source>
</evidence>
<reference evidence="1 2" key="1">
    <citation type="journal article" date="2021" name="Commun. Biol.">
        <title>The genome of Shorea leprosula (Dipterocarpaceae) highlights the ecological relevance of drought in aseasonal tropical rainforests.</title>
        <authorList>
            <person name="Ng K.K.S."/>
            <person name="Kobayashi M.J."/>
            <person name="Fawcett J.A."/>
            <person name="Hatakeyama M."/>
            <person name="Paape T."/>
            <person name="Ng C.H."/>
            <person name="Ang C.C."/>
            <person name="Tnah L.H."/>
            <person name="Lee C.T."/>
            <person name="Nishiyama T."/>
            <person name="Sese J."/>
            <person name="O'Brien M.J."/>
            <person name="Copetti D."/>
            <person name="Mohd Noor M.I."/>
            <person name="Ong R.C."/>
            <person name="Putra M."/>
            <person name="Sireger I.Z."/>
            <person name="Indrioko S."/>
            <person name="Kosugi Y."/>
            <person name="Izuno A."/>
            <person name="Isagi Y."/>
            <person name="Lee S.L."/>
            <person name="Shimizu K.K."/>
        </authorList>
    </citation>
    <scope>NUCLEOTIDE SEQUENCE [LARGE SCALE GENOMIC DNA]</scope>
    <source>
        <strain evidence="1">214</strain>
    </source>
</reference>
<sequence length="260" mass="29801">MKDLGVLSYFLGLEVTFLDDGYLLSQVRYASDLVSKAELNDGKSVSTPLEPNVKLTPMDGSPFADPTRYWQLVDNLVYFTTTCLDITYAVHIISQFMAAAHSTHYAVVFRIIRYVKGTLLHGIHFSSNSFHVLRAYSDTDWAGDLFDHKSTTGYCFFLGNSLISWQSKKQTIPSRFSTEVEYRTLGDTTSELLSLWWLLEDMGIPQPSSTKLYCDNQSVMQIAHNDVFHERTKHIEVDYHFVRYHVAQEIVYLVFIGYTN</sequence>
<dbReference type="CDD" id="cd09272">
    <property type="entry name" value="RNase_HI_RT_Ty1"/>
    <property type="match status" value="1"/>
</dbReference>
<dbReference type="Proteomes" id="UP001054252">
    <property type="component" value="Unassembled WGS sequence"/>
</dbReference>
<dbReference type="PANTHER" id="PTHR11439">
    <property type="entry name" value="GAG-POL-RELATED RETROTRANSPOSON"/>
    <property type="match status" value="1"/>
</dbReference>
<dbReference type="InterPro" id="IPR043502">
    <property type="entry name" value="DNA/RNA_pol_sf"/>
</dbReference>
<comment type="caution">
    <text evidence="1">The sequence shown here is derived from an EMBL/GenBank/DDBJ whole genome shotgun (WGS) entry which is preliminary data.</text>
</comment>